<dbReference type="Pfam" id="PF00749">
    <property type="entry name" value="tRNA-synt_1c"/>
    <property type="match status" value="1"/>
</dbReference>
<dbReference type="PANTHER" id="PTHR43311:SF1">
    <property type="entry name" value="GLUTAMYL-Q TRNA(ASP) SYNTHETASE"/>
    <property type="match status" value="1"/>
</dbReference>
<reference evidence="9 10" key="1">
    <citation type="submission" date="2016-10" db="EMBL/GenBank/DDBJ databases">
        <authorList>
            <person name="de Groot N.N."/>
        </authorList>
    </citation>
    <scope>NUCLEOTIDE SEQUENCE [LARGE SCALE GENOMIC DNA]</scope>
    <source>
        <strain evidence="9 10">A52C2</strain>
    </source>
</reference>
<dbReference type="EMBL" id="FOFG01000018">
    <property type="protein sequence ID" value="SER42311.1"/>
    <property type="molecule type" value="Genomic_DNA"/>
</dbReference>
<evidence type="ECO:0000256" key="4">
    <source>
        <dbReference type="ARBA" id="ARBA00022833"/>
    </source>
</evidence>
<dbReference type="GO" id="GO:0006424">
    <property type="term" value="P:glutamyl-tRNA aminoacylation"/>
    <property type="evidence" value="ECO:0007669"/>
    <property type="project" value="TreeGrafter"/>
</dbReference>
<dbReference type="PANTHER" id="PTHR43311">
    <property type="entry name" value="GLUTAMATE--TRNA LIGASE"/>
    <property type="match status" value="1"/>
</dbReference>
<dbReference type="STRING" id="1855383.SAMN05216548_11834"/>
<keyword evidence="3 7" id="KW-0547">Nucleotide-binding</keyword>
<dbReference type="AlphaFoldDB" id="A0A1H9P2G9"/>
<keyword evidence="5 7" id="KW-0067">ATP-binding</keyword>
<evidence type="ECO:0000256" key="5">
    <source>
        <dbReference type="ARBA" id="ARBA00022840"/>
    </source>
</evidence>
<protein>
    <submittedName>
        <fullName evidence="9">Glutamyl-Q tRNA(Asp) synthetase</fullName>
    </submittedName>
</protein>
<dbReference type="GO" id="GO:0004818">
    <property type="term" value="F:glutamate-tRNA ligase activity"/>
    <property type="evidence" value="ECO:0007669"/>
    <property type="project" value="TreeGrafter"/>
</dbReference>
<keyword evidence="1 7" id="KW-0436">Ligase</keyword>
<keyword evidence="10" id="KW-1185">Reference proteome</keyword>
<keyword evidence="4" id="KW-0862">Zinc</keyword>
<accession>A0A1H9P2G9</accession>
<evidence type="ECO:0000313" key="10">
    <source>
        <dbReference type="Proteomes" id="UP000199647"/>
    </source>
</evidence>
<dbReference type="SUPFAM" id="SSF52374">
    <property type="entry name" value="Nucleotidylyl transferase"/>
    <property type="match status" value="1"/>
</dbReference>
<keyword evidence="6 7" id="KW-0030">Aminoacyl-tRNA synthetase</keyword>
<dbReference type="PRINTS" id="PR00987">
    <property type="entry name" value="TRNASYNTHGLU"/>
</dbReference>
<evidence type="ECO:0000256" key="6">
    <source>
        <dbReference type="ARBA" id="ARBA00023146"/>
    </source>
</evidence>
<dbReference type="InterPro" id="IPR020058">
    <property type="entry name" value="Glu/Gln-tRNA-synth_Ib_cat-dom"/>
</dbReference>
<dbReference type="GO" id="GO:0005524">
    <property type="term" value="F:ATP binding"/>
    <property type="evidence" value="ECO:0007669"/>
    <property type="project" value="UniProtKB-KW"/>
</dbReference>
<dbReference type="GO" id="GO:0005829">
    <property type="term" value="C:cytosol"/>
    <property type="evidence" value="ECO:0007669"/>
    <property type="project" value="TreeGrafter"/>
</dbReference>
<evidence type="ECO:0000256" key="3">
    <source>
        <dbReference type="ARBA" id="ARBA00022741"/>
    </source>
</evidence>
<dbReference type="InterPro" id="IPR000924">
    <property type="entry name" value="Glu/Gln-tRNA-synth"/>
</dbReference>
<gene>
    <name evidence="9" type="ORF">SAMN05216548_11834</name>
</gene>
<sequence>MPEAVTDLEKPETIPLALRSAGQPTFRFAPSPNGYLHLGHAYSGCLNEAAALAASGRFLLRIEDIDRVRARPEYELAILQDLAWLGLDWERPVLRQSDRFDAYRRALAELDRLGLIYPATLSRAEIQAAVSAEEAGGQAWPRDPDGAPLYPGREREWSNSRRREVREGGAPFALRLDMKRALAALAGRGTLRWRERNPLFPADPDVSFSADPARWGDVVLARKETPASYHLSVVVDDAFQGVTHVVRGEDLRPATSVHRLLQVLLGLPEPLYHHHPLILDEFGQKLSKSRGSESLRALRLAGRKADEIRAAIGTPLALAPQEPSPVLS</sequence>
<dbReference type="NCBIfam" id="NF004315">
    <property type="entry name" value="PRK05710.1-4"/>
    <property type="match status" value="1"/>
</dbReference>
<dbReference type="InterPro" id="IPR049940">
    <property type="entry name" value="GluQ/Sye"/>
</dbReference>
<evidence type="ECO:0000259" key="8">
    <source>
        <dbReference type="Pfam" id="PF00749"/>
    </source>
</evidence>
<feature type="domain" description="Glutamyl/glutaminyl-tRNA synthetase class Ib catalytic" evidence="8">
    <location>
        <begin position="27"/>
        <end position="293"/>
    </location>
</feature>
<name>A0A1H9P2G9_9HYPH</name>
<dbReference type="Proteomes" id="UP000199647">
    <property type="component" value="Unassembled WGS sequence"/>
</dbReference>
<evidence type="ECO:0000256" key="1">
    <source>
        <dbReference type="ARBA" id="ARBA00022598"/>
    </source>
</evidence>
<proteinExistence type="inferred from homology"/>
<evidence type="ECO:0000256" key="2">
    <source>
        <dbReference type="ARBA" id="ARBA00022723"/>
    </source>
</evidence>
<comment type="similarity">
    <text evidence="7">Belongs to the class-I aminoacyl-tRNA synthetase family.</text>
</comment>
<keyword evidence="7" id="KW-0648">Protein biosynthesis</keyword>
<organism evidence="9 10">
    <name type="scientific">Faunimonas pinastri</name>
    <dbReference type="NCBI Taxonomy" id="1855383"/>
    <lineage>
        <taxon>Bacteria</taxon>
        <taxon>Pseudomonadati</taxon>
        <taxon>Pseudomonadota</taxon>
        <taxon>Alphaproteobacteria</taxon>
        <taxon>Hyphomicrobiales</taxon>
        <taxon>Afifellaceae</taxon>
        <taxon>Faunimonas</taxon>
    </lineage>
</organism>
<dbReference type="InterPro" id="IPR014729">
    <property type="entry name" value="Rossmann-like_a/b/a_fold"/>
</dbReference>
<keyword evidence="2" id="KW-0479">Metal-binding</keyword>
<dbReference type="InterPro" id="IPR001412">
    <property type="entry name" value="aa-tRNA-synth_I_CS"/>
</dbReference>
<evidence type="ECO:0000313" key="9">
    <source>
        <dbReference type="EMBL" id="SER42311.1"/>
    </source>
</evidence>
<dbReference type="Gene3D" id="3.40.50.620">
    <property type="entry name" value="HUPs"/>
    <property type="match status" value="1"/>
</dbReference>
<dbReference type="PROSITE" id="PS00178">
    <property type="entry name" value="AA_TRNA_LIGASE_I"/>
    <property type="match status" value="1"/>
</dbReference>
<evidence type="ECO:0000256" key="7">
    <source>
        <dbReference type="RuleBase" id="RU363037"/>
    </source>
</evidence>